<dbReference type="PIRSF" id="PIRSF027377">
    <property type="entry name" value="Nitrile_oxidored_QueF"/>
    <property type="match status" value="1"/>
</dbReference>
<keyword evidence="4 5" id="KW-0560">Oxidoreductase</keyword>
<comment type="subcellular location">
    <subcellularLocation>
        <location evidence="5">Cytoplasm</location>
    </subcellularLocation>
</comment>
<gene>
    <name evidence="5 6" type="primary">queF</name>
    <name evidence="6" type="ORF">MOX91_06785</name>
</gene>
<protein>
    <recommendedName>
        <fullName evidence="5">NADPH-dependent 7-cyano-7-deazaguanine reductase</fullName>
        <ecNumber evidence="5">1.7.1.13</ecNumber>
    </recommendedName>
    <alternativeName>
        <fullName evidence="5">7-cyano-7-carbaguanine reductase</fullName>
    </alternativeName>
    <alternativeName>
        <fullName evidence="5">NADPH-dependent nitrile oxidoreductase</fullName>
    </alternativeName>
    <alternativeName>
        <fullName evidence="5">PreQ(0) reductase</fullName>
    </alternativeName>
</protein>
<keyword evidence="1 5" id="KW-0963">Cytoplasm</keyword>
<comment type="similarity">
    <text evidence="5">Belongs to the GTP cyclohydrolase I family. QueF type 1 subfamily.</text>
</comment>
<evidence type="ECO:0000313" key="6">
    <source>
        <dbReference type="EMBL" id="MDX8415878.1"/>
    </source>
</evidence>
<dbReference type="InterPro" id="IPR016856">
    <property type="entry name" value="QueF_type1"/>
</dbReference>
<evidence type="ECO:0000256" key="1">
    <source>
        <dbReference type="ARBA" id="ARBA00022490"/>
    </source>
</evidence>
<evidence type="ECO:0000256" key="5">
    <source>
        <dbReference type="HAMAP-Rule" id="MF_00818"/>
    </source>
</evidence>
<dbReference type="SUPFAM" id="SSF55620">
    <property type="entry name" value="Tetrahydrobiopterin biosynthesis enzymes-like"/>
    <property type="match status" value="1"/>
</dbReference>
<dbReference type="PANTHER" id="PTHR34354">
    <property type="entry name" value="NADPH-DEPENDENT 7-CYANO-7-DEAZAGUANINE REDUCTASE"/>
    <property type="match status" value="1"/>
</dbReference>
<feature type="active site" description="Thioimide intermediate" evidence="5">
    <location>
        <position position="56"/>
    </location>
</feature>
<dbReference type="EC" id="1.7.1.13" evidence="5"/>
<dbReference type="PANTHER" id="PTHR34354:SF1">
    <property type="entry name" value="NADPH-DEPENDENT 7-CYANO-7-DEAZAGUANINE REDUCTASE"/>
    <property type="match status" value="1"/>
</dbReference>
<keyword evidence="3 5" id="KW-0521">NADP</keyword>
<name>A0ABU4WH46_9BACT</name>
<feature type="binding site" evidence="5">
    <location>
        <begin position="97"/>
        <end position="98"/>
    </location>
    <ligand>
        <name>substrate</name>
    </ligand>
</feature>
<comment type="function">
    <text evidence="5">Catalyzes the NADPH-dependent reduction of 7-cyano-7-deazaguanine (preQ0) to 7-aminomethyl-7-deazaguanine (preQ1).</text>
</comment>
<keyword evidence="7" id="KW-1185">Reference proteome</keyword>
<comment type="caution">
    <text evidence="6">The sequence shown here is derived from an EMBL/GenBank/DDBJ whole genome shotgun (WGS) entry which is preliminary data.</text>
</comment>
<sequence length="141" mass="16172">MAKSTSERKSKKNEFGLKLLGKKLNKPSKILETFPNRDKNRKYAVELTTDEFTCLCPITGQPDFAKITIRYIPNEKIVESKSLKFYLWSFRNEGCFHEHVVNVILNDLVSAMQPHWCEVEGIFNARGGIAIKVNAEHGKKE</sequence>
<evidence type="ECO:0000256" key="3">
    <source>
        <dbReference type="ARBA" id="ARBA00022857"/>
    </source>
</evidence>
<comment type="pathway">
    <text evidence="5">tRNA modification; tRNA-queuosine biosynthesis.</text>
</comment>
<accession>A0ABU4WH46</accession>
<feature type="active site" description="Proton donor" evidence="5">
    <location>
        <position position="63"/>
    </location>
</feature>
<feature type="binding site" evidence="5">
    <location>
        <begin position="78"/>
        <end position="80"/>
    </location>
    <ligand>
        <name>substrate</name>
    </ligand>
</feature>
<dbReference type="NCBIfam" id="TIGR03139">
    <property type="entry name" value="QueF-II"/>
    <property type="match status" value="1"/>
</dbReference>
<dbReference type="InterPro" id="IPR043133">
    <property type="entry name" value="GTP-CH-I_C/QueF"/>
</dbReference>
<comment type="catalytic activity">
    <reaction evidence="5">
        <text>7-aminomethyl-7-carbaguanine + 2 NADP(+) = 7-cyano-7-carbaguanine + 2 NADPH + 3 H(+)</text>
        <dbReference type="Rhea" id="RHEA:13409"/>
        <dbReference type="ChEBI" id="CHEBI:15378"/>
        <dbReference type="ChEBI" id="CHEBI:45075"/>
        <dbReference type="ChEBI" id="CHEBI:57783"/>
        <dbReference type="ChEBI" id="CHEBI:58349"/>
        <dbReference type="ChEBI" id="CHEBI:58703"/>
        <dbReference type="EC" id="1.7.1.13"/>
    </reaction>
</comment>
<reference evidence="6 7" key="1">
    <citation type="submission" date="2022-03" db="EMBL/GenBank/DDBJ databases">
        <title>Novel taxa within the pig intestine.</title>
        <authorList>
            <person name="Wylensek D."/>
            <person name="Bishof K."/>
            <person name="Afrizal A."/>
            <person name="Clavel T."/>
        </authorList>
    </citation>
    <scope>NUCLEOTIDE SEQUENCE [LARGE SCALE GENOMIC DNA]</scope>
    <source>
        <strain evidence="6 7">CLA-KB-P66</strain>
    </source>
</reference>
<evidence type="ECO:0000313" key="7">
    <source>
        <dbReference type="Proteomes" id="UP001275932"/>
    </source>
</evidence>
<organism evidence="6 7">
    <name type="scientific">Intestinicryptomonas porci</name>
    <dbReference type="NCBI Taxonomy" id="2926320"/>
    <lineage>
        <taxon>Bacteria</taxon>
        <taxon>Pseudomonadati</taxon>
        <taxon>Verrucomicrobiota</taxon>
        <taxon>Opitutia</taxon>
        <taxon>Opitutales</taxon>
        <taxon>Intestinicryptomonaceae</taxon>
        <taxon>Intestinicryptomonas</taxon>
    </lineage>
</organism>
<dbReference type="Proteomes" id="UP001275932">
    <property type="component" value="Unassembled WGS sequence"/>
</dbReference>
<dbReference type="GO" id="GO:0033739">
    <property type="term" value="F:preQ1 synthase activity"/>
    <property type="evidence" value="ECO:0007669"/>
    <property type="project" value="UniProtKB-EC"/>
</dbReference>
<dbReference type="InterPro" id="IPR050084">
    <property type="entry name" value="NADPH_dep_7-cyano-7-deazaG_red"/>
</dbReference>
<dbReference type="HAMAP" id="MF_00818">
    <property type="entry name" value="QueF_type1"/>
    <property type="match status" value="1"/>
</dbReference>
<dbReference type="Pfam" id="PF14489">
    <property type="entry name" value="QueF"/>
    <property type="match status" value="1"/>
</dbReference>
<evidence type="ECO:0000256" key="4">
    <source>
        <dbReference type="ARBA" id="ARBA00023002"/>
    </source>
</evidence>
<evidence type="ECO:0000256" key="2">
    <source>
        <dbReference type="ARBA" id="ARBA00022785"/>
    </source>
</evidence>
<proteinExistence type="inferred from homology"/>
<keyword evidence="2 5" id="KW-0671">Queuosine biosynthesis</keyword>
<dbReference type="Gene3D" id="3.30.1130.10">
    <property type="match status" value="1"/>
</dbReference>
<dbReference type="EMBL" id="JALBUT010000007">
    <property type="protein sequence ID" value="MDX8415878.1"/>
    <property type="molecule type" value="Genomic_DNA"/>
</dbReference>
<dbReference type="InterPro" id="IPR029500">
    <property type="entry name" value="QueF"/>
</dbReference>
<dbReference type="RefSeq" id="WP_370397331.1">
    <property type="nucleotide sequence ID" value="NZ_JALBUT010000007.1"/>
</dbReference>